<dbReference type="KEGG" id="vpe:Varpa_0657"/>
<feature type="region of interest" description="Disordered" evidence="2">
    <location>
        <begin position="512"/>
        <end position="545"/>
    </location>
</feature>
<proteinExistence type="predicted"/>
<dbReference type="HOGENOM" id="CLU_250620_0_0_4"/>
<dbReference type="STRING" id="595537.Varpa_0657"/>
<evidence type="ECO:0000256" key="2">
    <source>
        <dbReference type="SAM" id="MobiDB-lite"/>
    </source>
</evidence>
<protein>
    <submittedName>
        <fullName evidence="3">Dynamin GTPase effector</fullName>
    </submittedName>
</protein>
<name>E6V6L4_VARPE</name>
<dbReference type="eggNOG" id="COG1196">
    <property type="taxonomic scope" value="Bacteria"/>
</dbReference>
<reference evidence="3 4" key="2">
    <citation type="journal article" date="2013" name="Genome Announc.">
        <title>Genome of the Root-Associated Plant Growth-Promoting Bacterium Variovorax paradoxus Strain EPS.</title>
        <authorList>
            <person name="Han J.I."/>
            <person name="Spain J.C."/>
            <person name="Leadbetter J.R."/>
            <person name="Ovchinnikova G."/>
            <person name="Goodwin L.A."/>
            <person name="Han C.S."/>
            <person name="Woyke T."/>
            <person name="Davenport K.W."/>
            <person name="Orwin P.M."/>
        </authorList>
    </citation>
    <scope>NUCLEOTIDE SEQUENCE [LARGE SCALE GENOMIC DNA]</scope>
    <source>
        <strain evidence="3 4">EPS</strain>
    </source>
</reference>
<evidence type="ECO:0000256" key="1">
    <source>
        <dbReference type="SAM" id="Coils"/>
    </source>
</evidence>
<feature type="region of interest" description="Disordered" evidence="2">
    <location>
        <begin position="788"/>
        <end position="837"/>
    </location>
</feature>
<accession>E6V6L4</accession>
<feature type="region of interest" description="Disordered" evidence="2">
    <location>
        <begin position="454"/>
        <end position="476"/>
    </location>
</feature>
<evidence type="ECO:0000313" key="4">
    <source>
        <dbReference type="Proteomes" id="UP000008917"/>
    </source>
</evidence>
<feature type="compositionally biased region" description="Basic and acidic residues" evidence="2">
    <location>
        <begin position="513"/>
        <end position="545"/>
    </location>
</feature>
<feature type="compositionally biased region" description="Basic and acidic residues" evidence="2">
    <location>
        <begin position="454"/>
        <end position="465"/>
    </location>
</feature>
<dbReference type="EMBL" id="CP002417">
    <property type="protein sequence ID" value="ADU34877.1"/>
    <property type="molecule type" value="Genomic_DNA"/>
</dbReference>
<organism evidence="3 4">
    <name type="scientific">Variovorax paradoxus (strain EPS)</name>
    <dbReference type="NCBI Taxonomy" id="595537"/>
    <lineage>
        <taxon>Bacteria</taxon>
        <taxon>Pseudomonadati</taxon>
        <taxon>Pseudomonadota</taxon>
        <taxon>Betaproteobacteria</taxon>
        <taxon>Burkholderiales</taxon>
        <taxon>Comamonadaceae</taxon>
        <taxon>Variovorax</taxon>
    </lineage>
</organism>
<keyword evidence="1" id="KW-0175">Coiled coil</keyword>
<sequence length="1463" mass="162650">MQRISRFYLGHCGYRTAWFDGEILPLTDPITDAPTDAILHLENGGGKTTLMSLIFSCFETEQNKFLKHLQEANNRFSQYFDQTGIPGFIAVEWVLPSRTAKGKPIRLVVGQAVSVRATVEPADVDRIFFSFQEQADLRLENLPAPRLGPTPAASLAEVSRWLQEQKAANPDVFFVKNQAEWKRHLQVDRLIDLEMLQMQVGFSAQEGGFDAFIRMKNESEFIHRFFSLTLDTTRADEARKLVVEVCEKHSRKPEYQARHSQLTLFRSQMSTFADASRAYLDSVAQQGQIQLQGALTSLALQKRQVTSAEAEKEHRREEQLQLQIRQLADAEGGRLAREYTTALHVLHQKKQAMAKFEREAADKQVNDLQDKERFVRAAVLQKDILACEQRIKDLEAVAEAQAEGLKPIKDHAEVQGSLLRAALFLEETRLTRLLQDLTTKQKIRHDLRGTLGEARDDADRKERALAQEQSNLNGAEARRAQRLDAFVAEGLIESVERDASAAAVNWQHAVVQHQRDRESHHATRRQQRETAKQLRRESRAETERAVQLEQDVRRLQELIAQGEHAREALSQHPALTEAAEADLADPFSPILHQRLATLVASYSRQIATIDVRYAELNLTKSAIESTGVAGAGAEVAHVVRVLRDAGVRSARPFNEYLAETIKDAERSRALVQSDPGRFLGVCVARTEFEKAAGVAWTGRLPRKPVTVSVASLDPAAPQADRCVVVAEDDSAFNTAAAAQLAPKLAAAMDADSQERKALEKRYERCVKAQQELESFLATYGEGRLAEAHAKEQVTAEDSQATRARAASLDEDAVRQEAAAEESEEKARQSEEQRAAAAEAMRRVEEFIRDHDAGRAQRLHRLGELPALIAAAEEDRAAAVVELEELMVEESTDATVRAEETVKRDGMATERGQIEYYDKNYDAAKHLKEHPRALDILRGQYKDAASIYRTKEEDVLGKLHEKLQSERDKKTEKANQFAKTCKGVTATDMKPYLHVDHDAVLRETSSEMEQARGTQVDKKTIEQLAIRDAERWYASNKSLVNAPPNPAIVAMGVDDLQGEVARLDELHRVEVTRSETAIEAGKRARLRAEEKKSQADMDQNADQMLCGALGLTEQTTVVQIVAETHALTGLTLDAGDPVVLEQPAAAQVAALGRSYGQKGAAVKKLGNKAREEFDDLKQAAASPDFAKADAAVAQQMQVNSFEDTCRAAEKILTALDDRISTTKSTLDTMQADFDACIEEVTEVVRIAISTLNKATSSDKRVPAGAPYIGGKQVLRMRANFSNINTDLRKQRMRDYLDILAASKAIPVTGTDLISESVMRVYGAPLGIQMLKMSVEETEQYVVVDRISNSGGEGVVMAMFLYLLINELRAENYASVQKSAGGPLLLDNPFAKVTSGAMWKAQRLLAASMGVQLIFATAVEDYNALAEFNRFVRLRKAGPHTGTRRWHLEVANYTFTPKHEEAPAT</sequence>
<reference evidence="4" key="1">
    <citation type="submission" date="2010-12" db="EMBL/GenBank/DDBJ databases">
        <title>Complete sequence of Variovorax paradoxus EPS.</title>
        <authorList>
            <consortium name="US DOE Joint Genome Institute"/>
            <person name="Lucas S."/>
            <person name="Copeland A."/>
            <person name="Lapidus A."/>
            <person name="Cheng J.-F."/>
            <person name="Goodwin L."/>
            <person name="Pitluck S."/>
            <person name="Teshima H."/>
            <person name="Detter J.C."/>
            <person name="Han C."/>
            <person name="Tapia R."/>
            <person name="Land M."/>
            <person name="Hauser L."/>
            <person name="Kyrpides N."/>
            <person name="Ivanova N."/>
            <person name="Ovchinnikova G."/>
            <person name="Orwin P."/>
            <person name="Han J.-I.G."/>
            <person name="Woyke T."/>
        </authorList>
    </citation>
    <scope>NUCLEOTIDE SEQUENCE [LARGE SCALE GENOMIC DNA]</scope>
    <source>
        <strain evidence="4">EPS</strain>
    </source>
</reference>
<dbReference type="OrthoDB" id="7030669at2"/>
<feature type="coiled-coil region" evidence="1">
    <location>
        <begin position="310"/>
        <end position="397"/>
    </location>
</feature>
<gene>
    <name evidence="3" type="ordered locus">Varpa_0657</name>
</gene>
<dbReference type="RefSeq" id="WP_013539122.1">
    <property type="nucleotide sequence ID" value="NC_014931.1"/>
</dbReference>
<evidence type="ECO:0000313" key="3">
    <source>
        <dbReference type="EMBL" id="ADU34877.1"/>
    </source>
</evidence>
<dbReference type="Proteomes" id="UP000008917">
    <property type="component" value="Chromosome"/>
</dbReference>
<feature type="compositionally biased region" description="Basic and acidic residues" evidence="2">
    <location>
        <begin position="824"/>
        <end position="837"/>
    </location>
</feature>